<keyword evidence="3" id="KW-1185">Reference proteome</keyword>
<sequence length="217" mass="24189">MGCTSSAPNMADIQTNTTDEADDNKNLETRDEKVNENQKNVNTDNVLNNIKVLPICDNLDDNIQLARNNSSINISNQQVENDDQQNNKLTHENMVSVNEATEIDTKMSTLKDVVEQVILDNILEDKQNVLSAPADMISLDDSKETVAEEVTEPQEHQYVEELKEIEQEEENIDEVVSPSLSECSRSTRWEALADIAAELPASLAVDPLTGQIYSLTK</sequence>
<dbReference type="OrthoDB" id="7459625at2759"/>
<reference evidence="2" key="1">
    <citation type="submission" date="2021-12" db="EMBL/GenBank/DDBJ databases">
        <authorList>
            <person name="Martin H S."/>
        </authorList>
    </citation>
    <scope>NUCLEOTIDE SEQUENCE</scope>
</reference>
<protein>
    <submittedName>
        <fullName evidence="2">Uncharacterized protein</fullName>
    </submittedName>
</protein>
<evidence type="ECO:0000313" key="3">
    <source>
        <dbReference type="Proteomes" id="UP000838878"/>
    </source>
</evidence>
<proteinExistence type="predicted"/>
<dbReference type="Proteomes" id="UP000838878">
    <property type="component" value="Chromosome 8"/>
</dbReference>
<organism evidence="2 3">
    <name type="scientific">Brenthis ino</name>
    <name type="common">lesser marbled fritillary</name>
    <dbReference type="NCBI Taxonomy" id="405034"/>
    <lineage>
        <taxon>Eukaryota</taxon>
        <taxon>Metazoa</taxon>
        <taxon>Ecdysozoa</taxon>
        <taxon>Arthropoda</taxon>
        <taxon>Hexapoda</taxon>
        <taxon>Insecta</taxon>
        <taxon>Pterygota</taxon>
        <taxon>Neoptera</taxon>
        <taxon>Endopterygota</taxon>
        <taxon>Lepidoptera</taxon>
        <taxon>Glossata</taxon>
        <taxon>Ditrysia</taxon>
        <taxon>Papilionoidea</taxon>
        <taxon>Nymphalidae</taxon>
        <taxon>Heliconiinae</taxon>
        <taxon>Argynnini</taxon>
        <taxon>Brenthis</taxon>
    </lineage>
</organism>
<name>A0A8J9V3X4_9NEOP</name>
<dbReference type="AlphaFoldDB" id="A0A8J9V3X4"/>
<feature type="region of interest" description="Disordered" evidence="1">
    <location>
        <begin position="1"/>
        <end position="40"/>
    </location>
</feature>
<feature type="compositionally biased region" description="Polar residues" evidence="1">
    <location>
        <begin position="1"/>
        <end position="18"/>
    </location>
</feature>
<feature type="non-terminal residue" evidence="2">
    <location>
        <position position="217"/>
    </location>
</feature>
<gene>
    <name evidence="2" type="ORF">BINO364_LOCUS14810</name>
</gene>
<evidence type="ECO:0000256" key="1">
    <source>
        <dbReference type="SAM" id="MobiDB-lite"/>
    </source>
</evidence>
<feature type="compositionally biased region" description="Basic and acidic residues" evidence="1">
    <location>
        <begin position="23"/>
        <end position="36"/>
    </location>
</feature>
<evidence type="ECO:0000313" key="2">
    <source>
        <dbReference type="EMBL" id="CAH0729754.1"/>
    </source>
</evidence>
<dbReference type="EMBL" id="OV170228">
    <property type="protein sequence ID" value="CAH0729754.1"/>
    <property type="molecule type" value="Genomic_DNA"/>
</dbReference>
<accession>A0A8J9V3X4</accession>